<proteinExistence type="inferred from homology"/>
<protein>
    <recommendedName>
        <fullName evidence="3">NmrA-like domain-containing protein</fullName>
    </recommendedName>
</protein>
<dbReference type="Gene3D" id="3.40.50.720">
    <property type="entry name" value="NAD(P)-binding Rossmann-like Domain"/>
    <property type="match status" value="1"/>
</dbReference>
<dbReference type="InterPro" id="IPR036291">
    <property type="entry name" value="NAD(P)-bd_dom_sf"/>
</dbReference>
<evidence type="ECO:0000259" key="3">
    <source>
        <dbReference type="Pfam" id="PF05368"/>
    </source>
</evidence>
<keyword evidence="2" id="KW-0521">NADP</keyword>
<accession>A0ABR4BZJ3</accession>
<keyword evidence="5" id="KW-1185">Reference proteome</keyword>
<organism evidence="4 5">
    <name type="scientific">Oculimacula yallundae</name>
    <dbReference type="NCBI Taxonomy" id="86028"/>
    <lineage>
        <taxon>Eukaryota</taxon>
        <taxon>Fungi</taxon>
        <taxon>Dikarya</taxon>
        <taxon>Ascomycota</taxon>
        <taxon>Pezizomycotina</taxon>
        <taxon>Leotiomycetes</taxon>
        <taxon>Helotiales</taxon>
        <taxon>Ploettnerulaceae</taxon>
        <taxon>Oculimacula</taxon>
    </lineage>
</organism>
<gene>
    <name evidence="4" type="ORF">VTL71DRAFT_5804</name>
</gene>
<comment type="similarity">
    <text evidence="1">Belongs to the NmrA-type oxidoreductase family.</text>
</comment>
<dbReference type="CDD" id="cd05251">
    <property type="entry name" value="NmrA_like_SDR_a"/>
    <property type="match status" value="1"/>
</dbReference>
<dbReference type="Gene3D" id="3.90.25.10">
    <property type="entry name" value="UDP-galactose 4-epimerase, domain 1"/>
    <property type="match status" value="1"/>
</dbReference>
<evidence type="ECO:0000256" key="1">
    <source>
        <dbReference type="ARBA" id="ARBA00006328"/>
    </source>
</evidence>
<evidence type="ECO:0000313" key="5">
    <source>
        <dbReference type="Proteomes" id="UP001595075"/>
    </source>
</evidence>
<dbReference type="InterPro" id="IPR008030">
    <property type="entry name" value="NmrA-like"/>
</dbReference>
<feature type="domain" description="NmrA-like" evidence="3">
    <location>
        <begin position="4"/>
        <end position="303"/>
    </location>
</feature>
<name>A0ABR4BZJ3_9HELO</name>
<comment type="caution">
    <text evidence="4">The sequence shown here is derived from an EMBL/GenBank/DDBJ whole genome shotgun (WGS) entry which is preliminary data.</text>
</comment>
<dbReference type="Proteomes" id="UP001595075">
    <property type="component" value="Unassembled WGS sequence"/>
</dbReference>
<dbReference type="EMBL" id="JAZHXI010000016">
    <property type="protein sequence ID" value="KAL2062732.1"/>
    <property type="molecule type" value="Genomic_DNA"/>
</dbReference>
<sequence>MSPKKVLAVFGVTGNQGGSVVDSILKDASVSEQFEIRGITRDPTKPSAIALAERGITLVKADLDDKDSLRAGLKNAHTVFAVTNWQEVLNKEKEIKQGKNIADIAKALDIQHLIWSSLPNVTRITQGKITGVLHFDSKAVVEDYIRSLAIPATFLQLAVFMEQLPLMLVPTSPDAKSYKFITPVATSTKFPLISVQPDTGEYVKSIILNRQAMLGKEVMGGERDYTVQEVADILVRVGGLDVVAEQCSYDEYKDMLKAFGLPEFVADDMSENMKFIEDYGFFGGAKVEEDHSILSGSLETFEQWVVKSPQIAAMKQG</sequence>
<dbReference type="Pfam" id="PF05368">
    <property type="entry name" value="NmrA"/>
    <property type="match status" value="1"/>
</dbReference>
<evidence type="ECO:0000313" key="4">
    <source>
        <dbReference type="EMBL" id="KAL2062732.1"/>
    </source>
</evidence>
<dbReference type="PANTHER" id="PTHR42748">
    <property type="entry name" value="NITROGEN METABOLITE REPRESSION PROTEIN NMRA FAMILY MEMBER"/>
    <property type="match status" value="1"/>
</dbReference>
<dbReference type="PANTHER" id="PTHR42748:SF31">
    <property type="entry name" value="NMRA-LIKE DOMAIN-CONTAINING PROTEIN-RELATED"/>
    <property type="match status" value="1"/>
</dbReference>
<dbReference type="InterPro" id="IPR051164">
    <property type="entry name" value="NmrA-like_oxidored"/>
</dbReference>
<reference evidence="4 5" key="1">
    <citation type="journal article" date="2024" name="Commun. Biol.">
        <title>Comparative genomic analysis of thermophilic fungi reveals convergent evolutionary adaptations and gene losses.</title>
        <authorList>
            <person name="Steindorff A.S."/>
            <person name="Aguilar-Pontes M.V."/>
            <person name="Robinson A.J."/>
            <person name="Andreopoulos B."/>
            <person name="LaButti K."/>
            <person name="Kuo A."/>
            <person name="Mondo S."/>
            <person name="Riley R."/>
            <person name="Otillar R."/>
            <person name="Haridas S."/>
            <person name="Lipzen A."/>
            <person name="Grimwood J."/>
            <person name="Schmutz J."/>
            <person name="Clum A."/>
            <person name="Reid I.D."/>
            <person name="Moisan M.C."/>
            <person name="Butler G."/>
            <person name="Nguyen T.T.M."/>
            <person name="Dewar K."/>
            <person name="Conant G."/>
            <person name="Drula E."/>
            <person name="Henrissat B."/>
            <person name="Hansel C."/>
            <person name="Singer S."/>
            <person name="Hutchinson M.I."/>
            <person name="de Vries R.P."/>
            <person name="Natvig D.O."/>
            <person name="Powell A.J."/>
            <person name="Tsang A."/>
            <person name="Grigoriev I.V."/>
        </authorList>
    </citation>
    <scope>NUCLEOTIDE SEQUENCE [LARGE SCALE GENOMIC DNA]</scope>
    <source>
        <strain evidence="4 5">CBS 494.80</strain>
    </source>
</reference>
<evidence type="ECO:0000256" key="2">
    <source>
        <dbReference type="ARBA" id="ARBA00022857"/>
    </source>
</evidence>
<dbReference type="SUPFAM" id="SSF51735">
    <property type="entry name" value="NAD(P)-binding Rossmann-fold domains"/>
    <property type="match status" value="1"/>
</dbReference>